<protein>
    <submittedName>
        <fullName evidence="1">Uncharacterized protein</fullName>
    </submittedName>
</protein>
<evidence type="ECO:0000313" key="2">
    <source>
        <dbReference type="Proteomes" id="UP001056120"/>
    </source>
</evidence>
<sequence>MSRFVEKPANVVDIIDSDDEEPEVENKAGGDRSLENRSFWIAGAFDIGPTKWTPSQGELEHARVHPKFLHSNATSHKWAFGAIAELLDNAVDEINNGATFVKVDRIYSRRDNSPALLFLDDGGGMDPDGVRKCMSLGYSTKKTNNTIGQCKSCLLLEASVFCFGIVGVLEANFIEPAHDKQDFERPSVYSRLETKLKQMQMDYWNKHQPQKTSDVPIQTQGEESHHISPTPGRAANPRLDLSGSETGSHGKTVYNNDMSTVWPPPGFQTLVAFTHFFVIVLVGMSLIQREQYLQRETELKTTAEDLEKQVAETKRRCAELSSRIDLMRRQKHMYINGARLNTFAAV</sequence>
<reference evidence="2" key="1">
    <citation type="journal article" date="2022" name="Mol. Ecol. Resour.">
        <title>The genomes of chicory, endive, great burdock and yacon provide insights into Asteraceae palaeo-polyploidization history and plant inulin production.</title>
        <authorList>
            <person name="Fan W."/>
            <person name="Wang S."/>
            <person name="Wang H."/>
            <person name="Wang A."/>
            <person name="Jiang F."/>
            <person name="Liu H."/>
            <person name="Zhao H."/>
            <person name="Xu D."/>
            <person name="Zhang Y."/>
        </authorList>
    </citation>
    <scope>NUCLEOTIDE SEQUENCE [LARGE SCALE GENOMIC DNA]</scope>
    <source>
        <strain evidence="2">cv. Yunnan</strain>
    </source>
</reference>
<organism evidence="1 2">
    <name type="scientific">Smallanthus sonchifolius</name>
    <dbReference type="NCBI Taxonomy" id="185202"/>
    <lineage>
        <taxon>Eukaryota</taxon>
        <taxon>Viridiplantae</taxon>
        <taxon>Streptophyta</taxon>
        <taxon>Embryophyta</taxon>
        <taxon>Tracheophyta</taxon>
        <taxon>Spermatophyta</taxon>
        <taxon>Magnoliopsida</taxon>
        <taxon>eudicotyledons</taxon>
        <taxon>Gunneridae</taxon>
        <taxon>Pentapetalae</taxon>
        <taxon>asterids</taxon>
        <taxon>campanulids</taxon>
        <taxon>Asterales</taxon>
        <taxon>Asteraceae</taxon>
        <taxon>Asteroideae</taxon>
        <taxon>Heliantheae alliance</taxon>
        <taxon>Millerieae</taxon>
        <taxon>Smallanthus</taxon>
    </lineage>
</organism>
<reference evidence="1 2" key="2">
    <citation type="journal article" date="2022" name="Mol. Ecol. Resour.">
        <title>The genomes of chicory, endive, great burdock and yacon provide insights into Asteraceae paleo-polyploidization history and plant inulin production.</title>
        <authorList>
            <person name="Fan W."/>
            <person name="Wang S."/>
            <person name="Wang H."/>
            <person name="Wang A."/>
            <person name="Jiang F."/>
            <person name="Liu H."/>
            <person name="Zhao H."/>
            <person name="Xu D."/>
            <person name="Zhang Y."/>
        </authorList>
    </citation>
    <scope>NUCLEOTIDE SEQUENCE [LARGE SCALE GENOMIC DNA]</scope>
    <source>
        <strain evidence="2">cv. Yunnan</strain>
        <tissue evidence="1">Leaves</tissue>
    </source>
</reference>
<dbReference type="EMBL" id="CM042039">
    <property type="protein sequence ID" value="KAI3726528.1"/>
    <property type="molecule type" value="Genomic_DNA"/>
</dbReference>
<dbReference type="Proteomes" id="UP001056120">
    <property type="component" value="Linkage Group LG22"/>
</dbReference>
<gene>
    <name evidence="1" type="ORF">L1987_66326</name>
</gene>
<proteinExistence type="predicted"/>
<name>A0ACB9BX42_9ASTR</name>
<comment type="caution">
    <text evidence="1">The sequence shown here is derived from an EMBL/GenBank/DDBJ whole genome shotgun (WGS) entry which is preliminary data.</text>
</comment>
<keyword evidence="2" id="KW-1185">Reference proteome</keyword>
<accession>A0ACB9BX42</accession>
<evidence type="ECO:0000313" key="1">
    <source>
        <dbReference type="EMBL" id="KAI3726528.1"/>
    </source>
</evidence>